<dbReference type="EMBL" id="JAMYWD010000004">
    <property type="protein sequence ID" value="KAJ4973166.1"/>
    <property type="molecule type" value="Genomic_DNA"/>
</dbReference>
<protein>
    <submittedName>
        <fullName evidence="4">Uncharacterized protein</fullName>
    </submittedName>
</protein>
<feature type="transmembrane region" description="Helical" evidence="2">
    <location>
        <begin position="105"/>
        <end position="124"/>
    </location>
</feature>
<dbReference type="PANTHER" id="PTHR35094">
    <property type="entry name" value="LEUCINE-RICH REPEAT EXTENSIN-LIKE PROTEIN 2"/>
    <property type="match status" value="1"/>
</dbReference>
<proteinExistence type="predicted"/>
<dbReference type="Proteomes" id="UP001141806">
    <property type="component" value="Unassembled WGS sequence"/>
</dbReference>
<evidence type="ECO:0000313" key="5">
    <source>
        <dbReference type="Proteomes" id="UP001141806"/>
    </source>
</evidence>
<keyword evidence="5" id="KW-1185">Reference proteome</keyword>
<keyword evidence="3" id="KW-0732">Signal</keyword>
<sequence length="125" mass="13512">MSSPPWLLLMVLVMVSNGISTSKKLDELSLPGIKCTMCSCQNPFNQYNPPSLPPPPPPPPAPSPPPPPPSTDQYCPTPPPPPFYYFTGLPGSLYSYDLNYSGRDFGVGLAVLVGCQLLGMLVFWD</sequence>
<keyword evidence="2" id="KW-0812">Transmembrane</keyword>
<feature type="region of interest" description="Disordered" evidence="1">
    <location>
        <begin position="48"/>
        <end position="79"/>
    </location>
</feature>
<organism evidence="4 5">
    <name type="scientific">Protea cynaroides</name>
    <dbReference type="NCBI Taxonomy" id="273540"/>
    <lineage>
        <taxon>Eukaryota</taxon>
        <taxon>Viridiplantae</taxon>
        <taxon>Streptophyta</taxon>
        <taxon>Embryophyta</taxon>
        <taxon>Tracheophyta</taxon>
        <taxon>Spermatophyta</taxon>
        <taxon>Magnoliopsida</taxon>
        <taxon>Proteales</taxon>
        <taxon>Proteaceae</taxon>
        <taxon>Protea</taxon>
    </lineage>
</organism>
<keyword evidence="2" id="KW-0472">Membrane</keyword>
<keyword evidence="2" id="KW-1133">Transmembrane helix</keyword>
<dbReference type="AlphaFoldDB" id="A0A9Q0KMB2"/>
<feature type="chain" id="PRO_5040512316" evidence="3">
    <location>
        <begin position="19"/>
        <end position="125"/>
    </location>
</feature>
<reference evidence="4" key="1">
    <citation type="journal article" date="2023" name="Plant J.">
        <title>The genome of the king protea, Protea cynaroides.</title>
        <authorList>
            <person name="Chang J."/>
            <person name="Duong T.A."/>
            <person name="Schoeman C."/>
            <person name="Ma X."/>
            <person name="Roodt D."/>
            <person name="Barker N."/>
            <person name="Li Z."/>
            <person name="Van de Peer Y."/>
            <person name="Mizrachi E."/>
        </authorList>
    </citation>
    <scope>NUCLEOTIDE SEQUENCE</scope>
    <source>
        <tissue evidence="4">Young leaves</tissue>
    </source>
</reference>
<dbReference type="OrthoDB" id="1302077at2759"/>
<evidence type="ECO:0000256" key="1">
    <source>
        <dbReference type="SAM" id="MobiDB-lite"/>
    </source>
</evidence>
<evidence type="ECO:0000256" key="2">
    <source>
        <dbReference type="SAM" id="Phobius"/>
    </source>
</evidence>
<feature type="compositionally biased region" description="Pro residues" evidence="1">
    <location>
        <begin position="50"/>
        <end position="79"/>
    </location>
</feature>
<accession>A0A9Q0KMB2</accession>
<evidence type="ECO:0000313" key="4">
    <source>
        <dbReference type="EMBL" id="KAJ4973166.1"/>
    </source>
</evidence>
<name>A0A9Q0KMB2_9MAGN</name>
<comment type="caution">
    <text evidence="4">The sequence shown here is derived from an EMBL/GenBank/DDBJ whole genome shotgun (WGS) entry which is preliminary data.</text>
</comment>
<evidence type="ECO:0000256" key="3">
    <source>
        <dbReference type="SAM" id="SignalP"/>
    </source>
</evidence>
<dbReference type="PANTHER" id="PTHR35094:SF7">
    <property type="entry name" value="LEUCINE-RICH REPEAT EXTENSIN-LIKE PROTEIN 2"/>
    <property type="match status" value="1"/>
</dbReference>
<feature type="signal peptide" evidence="3">
    <location>
        <begin position="1"/>
        <end position="18"/>
    </location>
</feature>
<gene>
    <name evidence="4" type="ORF">NE237_006340</name>
</gene>